<evidence type="ECO:0000256" key="3">
    <source>
        <dbReference type="ARBA" id="ARBA00023157"/>
    </source>
</evidence>
<dbReference type="InParanoid" id="A0A3Q1G4K3"/>
<evidence type="ECO:0000256" key="2">
    <source>
        <dbReference type="ARBA" id="ARBA00023136"/>
    </source>
</evidence>
<comment type="subcellular location">
    <subcellularLocation>
        <location evidence="1">Membrane</location>
        <topology evidence="1">Single-pass type I membrane protein</topology>
    </subcellularLocation>
</comment>
<dbReference type="InterPro" id="IPR036179">
    <property type="entry name" value="Ig-like_dom_sf"/>
</dbReference>
<evidence type="ECO:0000313" key="9">
    <source>
        <dbReference type="Ensembl" id="ENSAPOP00000023804.1"/>
    </source>
</evidence>
<feature type="chain" id="PRO_5018631895" evidence="7">
    <location>
        <begin position="23"/>
        <end position="253"/>
    </location>
</feature>
<dbReference type="Proteomes" id="UP000257200">
    <property type="component" value="Unplaced"/>
</dbReference>
<keyword evidence="3" id="KW-1015">Disulfide bond</keyword>
<keyword evidence="6" id="KW-1133">Transmembrane helix</keyword>
<evidence type="ECO:0000256" key="1">
    <source>
        <dbReference type="ARBA" id="ARBA00004479"/>
    </source>
</evidence>
<dbReference type="Pfam" id="PF13927">
    <property type="entry name" value="Ig_3"/>
    <property type="match status" value="1"/>
</dbReference>
<keyword evidence="2 6" id="KW-0472">Membrane</keyword>
<dbReference type="GO" id="GO:0098609">
    <property type="term" value="P:cell-cell adhesion"/>
    <property type="evidence" value="ECO:0007669"/>
    <property type="project" value="TreeGrafter"/>
</dbReference>
<dbReference type="AlphaFoldDB" id="A0A3Q1G4K3"/>
<dbReference type="GeneTree" id="ENSGT00940000158944"/>
<organism evidence="9 10">
    <name type="scientific">Acanthochromis polyacanthus</name>
    <name type="common">spiny chromis</name>
    <dbReference type="NCBI Taxonomy" id="80966"/>
    <lineage>
        <taxon>Eukaryota</taxon>
        <taxon>Metazoa</taxon>
        <taxon>Chordata</taxon>
        <taxon>Craniata</taxon>
        <taxon>Vertebrata</taxon>
        <taxon>Euteleostomi</taxon>
        <taxon>Actinopterygii</taxon>
        <taxon>Neopterygii</taxon>
        <taxon>Teleostei</taxon>
        <taxon>Neoteleostei</taxon>
        <taxon>Acanthomorphata</taxon>
        <taxon>Ovalentaria</taxon>
        <taxon>Pomacentridae</taxon>
        <taxon>Acanthochromis</taxon>
    </lineage>
</organism>
<proteinExistence type="predicted"/>
<dbReference type="InterPro" id="IPR003599">
    <property type="entry name" value="Ig_sub"/>
</dbReference>
<feature type="domain" description="Ig-like" evidence="8">
    <location>
        <begin position="112"/>
        <end position="212"/>
    </location>
</feature>
<dbReference type="GO" id="GO:0005911">
    <property type="term" value="C:cell-cell junction"/>
    <property type="evidence" value="ECO:0007669"/>
    <property type="project" value="TreeGrafter"/>
</dbReference>
<accession>A0A3Q1G4K3</accession>
<evidence type="ECO:0000256" key="6">
    <source>
        <dbReference type="SAM" id="Phobius"/>
    </source>
</evidence>
<dbReference type="PANTHER" id="PTHR11640:SF158">
    <property type="entry name" value="V-SET AND IMMUNOGLOBULIN DOMAIN-CONTAINING PROTEIN 10-LIKE 2"/>
    <property type="match status" value="1"/>
</dbReference>
<feature type="transmembrane region" description="Helical" evidence="6">
    <location>
        <begin position="222"/>
        <end position="240"/>
    </location>
</feature>
<reference evidence="9" key="1">
    <citation type="submission" date="2025-08" db="UniProtKB">
        <authorList>
            <consortium name="Ensembl"/>
        </authorList>
    </citation>
    <scope>IDENTIFICATION</scope>
</reference>
<evidence type="ECO:0000313" key="10">
    <source>
        <dbReference type="Proteomes" id="UP000257200"/>
    </source>
</evidence>
<feature type="signal peptide" evidence="7">
    <location>
        <begin position="1"/>
        <end position="22"/>
    </location>
</feature>
<reference evidence="9" key="2">
    <citation type="submission" date="2025-09" db="UniProtKB">
        <authorList>
            <consortium name="Ensembl"/>
        </authorList>
    </citation>
    <scope>IDENTIFICATION</scope>
</reference>
<keyword evidence="6" id="KW-0812">Transmembrane</keyword>
<dbReference type="SUPFAM" id="SSF48726">
    <property type="entry name" value="Immunoglobulin"/>
    <property type="match status" value="2"/>
</dbReference>
<sequence>MTCMSTFCVFLHLFLLTSEASSSTQPPLAPITPLKTDVRSIKIELVNPVNLTLECTWTGNQNKLPNITSYWTKDGEEIQNSQLSVQFHNGQYNIKQVQHFVSIVSRSFPSVPQIGEVRDKPIISYMGDSAVLTCKMDDKKPKPNTWNWYRHNGTEKEQINVTVEPHRYEIKNKEEKTETRLVVNNLTEADSGLYSCGAVYAIGTTMSHVELKVIAFMEPLKPFIVIMVEVVVLVAAILLYEKSQSKKKVTTGS</sequence>
<keyword evidence="4" id="KW-0325">Glycoprotein</keyword>
<evidence type="ECO:0000256" key="7">
    <source>
        <dbReference type="SAM" id="SignalP"/>
    </source>
</evidence>
<keyword evidence="5" id="KW-0393">Immunoglobulin domain</keyword>
<feature type="domain" description="Ig-like" evidence="8">
    <location>
        <begin position="26"/>
        <end position="92"/>
    </location>
</feature>
<dbReference type="PROSITE" id="PS50835">
    <property type="entry name" value="IG_LIKE"/>
    <property type="match status" value="2"/>
</dbReference>
<dbReference type="STRING" id="80966.ENSAPOP00000023804"/>
<protein>
    <submittedName>
        <fullName evidence="9">Embigin</fullName>
    </submittedName>
</protein>
<dbReference type="GO" id="GO:0050839">
    <property type="term" value="F:cell adhesion molecule binding"/>
    <property type="evidence" value="ECO:0007669"/>
    <property type="project" value="TreeGrafter"/>
</dbReference>
<evidence type="ECO:0000256" key="5">
    <source>
        <dbReference type="ARBA" id="ARBA00023319"/>
    </source>
</evidence>
<dbReference type="InterPro" id="IPR051275">
    <property type="entry name" value="Cell_adhesion_signaling"/>
</dbReference>
<dbReference type="PANTHER" id="PTHR11640">
    <property type="entry name" value="NEPHRIN"/>
    <property type="match status" value="1"/>
</dbReference>
<keyword evidence="10" id="KW-1185">Reference proteome</keyword>
<name>A0A3Q1G4K3_9TELE</name>
<dbReference type="InterPro" id="IPR013783">
    <property type="entry name" value="Ig-like_fold"/>
</dbReference>
<dbReference type="InterPro" id="IPR007110">
    <property type="entry name" value="Ig-like_dom"/>
</dbReference>
<dbReference type="Gene3D" id="2.60.40.10">
    <property type="entry name" value="Immunoglobulins"/>
    <property type="match status" value="2"/>
</dbReference>
<dbReference type="Ensembl" id="ENSAPOT00000010347.1">
    <property type="protein sequence ID" value="ENSAPOP00000023804.1"/>
    <property type="gene ID" value="ENSAPOG00000005864.1"/>
</dbReference>
<evidence type="ECO:0000259" key="8">
    <source>
        <dbReference type="PROSITE" id="PS50835"/>
    </source>
</evidence>
<dbReference type="SMART" id="SM00409">
    <property type="entry name" value="IG"/>
    <property type="match status" value="1"/>
</dbReference>
<dbReference type="GO" id="GO:0005886">
    <property type="term" value="C:plasma membrane"/>
    <property type="evidence" value="ECO:0007669"/>
    <property type="project" value="TreeGrafter"/>
</dbReference>
<keyword evidence="7" id="KW-0732">Signal</keyword>
<evidence type="ECO:0000256" key="4">
    <source>
        <dbReference type="ARBA" id="ARBA00023180"/>
    </source>
</evidence>